<sequence>MNEEIQCTPPELRQIANNATDKLIPEKSKNQYEKSYNIFVNWTMEHQVTSITENVLIAYFRSMGQTKKGSTIWTNYSMLRSMLSIKRNIDISKFTRLIALLKTFSKGYQPKKSRILDFDQITRFVTDAPDQTFLVVKVTTTFSLSHITE</sequence>
<name>A0A5N4AD06_PHOPY</name>
<protein>
    <recommendedName>
        <fullName evidence="3">Integrase SAM-like N-terminal domain-containing protein</fullName>
    </recommendedName>
</protein>
<dbReference type="EMBL" id="VVIM01000008">
    <property type="protein sequence ID" value="KAB0795169.1"/>
    <property type="molecule type" value="Genomic_DNA"/>
</dbReference>
<dbReference type="Proteomes" id="UP000327044">
    <property type="component" value="Unassembled WGS sequence"/>
</dbReference>
<dbReference type="SUPFAM" id="SSF56349">
    <property type="entry name" value="DNA breaking-rejoining enzymes"/>
    <property type="match status" value="1"/>
</dbReference>
<dbReference type="AlphaFoldDB" id="A0A5N4AD06"/>
<keyword evidence="2" id="KW-1185">Reference proteome</keyword>
<proteinExistence type="predicted"/>
<evidence type="ECO:0008006" key="3">
    <source>
        <dbReference type="Google" id="ProtNLM"/>
    </source>
</evidence>
<organism evidence="1 2">
    <name type="scientific">Photinus pyralis</name>
    <name type="common">Common eastern firefly</name>
    <name type="synonym">Lampyris pyralis</name>
    <dbReference type="NCBI Taxonomy" id="7054"/>
    <lineage>
        <taxon>Eukaryota</taxon>
        <taxon>Metazoa</taxon>
        <taxon>Ecdysozoa</taxon>
        <taxon>Arthropoda</taxon>
        <taxon>Hexapoda</taxon>
        <taxon>Insecta</taxon>
        <taxon>Pterygota</taxon>
        <taxon>Neoptera</taxon>
        <taxon>Endopterygota</taxon>
        <taxon>Coleoptera</taxon>
        <taxon>Polyphaga</taxon>
        <taxon>Elateriformia</taxon>
        <taxon>Elateroidea</taxon>
        <taxon>Lampyridae</taxon>
        <taxon>Lampyrinae</taxon>
        <taxon>Photinus</taxon>
    </lineage>
</organism>
<dbReference type="InterPro" id="IPR011010">
    <property type="entry name" value="DNA_brk_join_enz"/>
</dbReference>
<reference evidence="1 2" key="1">
    <citation type="journal article" date="2018" name="Elife">
        <title>Firefly genomes illuminate parallel origins of bioluminescence in beetles.</title>
        <authorList>
            <person name="Fallon T.R."/>
            <person name="Lower S.E."/>
            <person name="Chang C.H."/>
            <person name="Bessho-Uehara M."/>
            <person name="Martin G.J."/>
            <person name="Bewick A.J."/>
            <person name="Behringer M."/>
            <person name="Debat H.J."/>
            <person name="Wong I."/>
            <person name="Day J.C."/>
            <person name="Suvorov A."/>
            <person name="Silva C.J."/>
            <person name="Stanger-Hall K.F."/>
            <person name="Hall D.W."/>
            <person name="Schmitz R.J."/>
            <person name="Nelson D.R."/>
            <person name="Lewis S.M."/>
            <person name="Shigenobu S."/>
            <person name="Bybee S.M."/>
            <person name="Larracuente A.M."/>
            <person name="Oba Y."/>
            <person name="Weng J.K."/>
        </authorList>
    </citation>
    <scope>NUCLEOTIDE SEQUENCE [LARGE SCALE GENOMIC DNA]</scope>
    <source>
        <strain evidence="1">1611_PpyrPB1</strain>
        <tissue evidence="1">Whole body</tissue>
    </source>
</reference>
<gene>
    <name evidence="1" type="ORF">PPYR_12008</name>
</gene>
<dbReference type="GO" id="GO:0003677">
    <property type="term" value="F:DNA binding"/>
    <property type="evidence" value="ECO:0007669"/>
    <property type="project" value="InterPro"/>
</dbReference>
<dbReference type="InParanoid" id="A0A5N4AD06"/>
<accession>A0A5N4AD06</accession>
<evidence type="ECO:0000313" key="2">
    <source>
        <dbReference type="Proteomes" id="UP000327044"/>
    </source>
</evidence>
<evidence type="ECO:0000313" key="1">
    <source>
        <dbReference type="EMBL" id="KAB0795169.1"/>
    </source>
</evidence>
<comment type="caution">
    <text evidence="1">The sequence shown here is derived from an EMBL/GenBank/DDBJ whole genome shotgun (WGS) entry which is preliminary data.</text>
</comment>